<protein>
    <submittedName>
        <fullName evidence="1">Uncharacterized protein</fullName>
    </submittedName>
</protein>
<reference evidence="1 2" key="1">
    <citation type="journal article" date="2012" name="J. Bacteriol.">
        <title>Whole-Genome Sequences of Borrelia bissettii, Borrelia valaisiana, and Borrelia spielmanii.</title>
        <authorList>
            <person name="Schutzer S.E."/>
            <person name="Fraser-Liggett C.M."/>
            <person name="Qiu W.G."/>
            <person name="Kraiczy P."/>
            <person name="Mongodin E.F."/>
            <person name="Dunn J.J."/>
            <person name="Luft B.J."/>
            <person name="Casjens S.R."/>
        </authorList>
    </citation>
    <scope>NUCLEOTIDE SEQUENCE [LARGE SCALE GENOMIC DNA]</scope>
    <source>
        <strain evidence="1 2">A14S</strain>
        <plasmid evidence="1 2">A14S_lp28-4</plasmid>
    </source>
</reference>
<dbReference type="AlphaFoldDB" id="C0RC88"/>
<dbReference type="EMBL" id="CP001470">
    <property type="protein sequence ID" value="ACN53369.1"/>
    <property type="molecule type" value="Genomic_DNA"/>
</dbReference>
<dbReference type="RefSeq" id="WP_012665521.1">
    <property type="nucleotide sequence ID" value="NC_012173.1"/>
</dbReference>
<gene>
    <name evidence="1" type="ORF">BSPA14S_I0009</name>
</gene>
<evidence type="ECO:0000313" key="2">
    <source>
        <dbReference type="Proteomes" id="UP000003481"/>
    </source>
</evidence>
<dbReference type="HOGENOM" id="CLU_1583357_0_0_12"/>
<accession>C0RC88</accession>
<name>C0RC88_9SPIR</name>
<evidence type="ECO:0000313" key="1">
    <source>
        <dbReference type="EMBL" id="ACN53369.1"/>
    </source>
</evidence>
<proteinExistence type="predicted"/>
<geneLocation type="plasmid" evidence="1 2">
    <name>A14S_lp28-4</name>
</geneLocation>
<sequence length="168" mass="19307">MPPKPPAYIYYTKAPNESTFFTIAIRTPNFGGPHLGQLETVIKAHDLASQGFLVYRINHHERNSSNLNRRYYRFFDSTIKNIHRVDTSSIRLKNLSEYLDRKTSNTVVNNRGKITKFINTVLEALQHEPEDATKLTPYFSEVASAVVFLSLAPLYQPTLFNFLIKTLL</sequence>
<dbReference type="Proteomes" id="UP000003481">
    <property type="component" value="Plasmid A14S_lp28-4"/>
</dbReference>
<keyword evidence="1" id="KW-0614">Plasmid</keyword>
<organism evidence="1 2">
    <name type="scientific">Borreliella spielmanii A14S</name>
    <dbReference type="NCBI Taxonomy" id="498742"/>
    <lineage>
        <taxon>Bacteria</taxon>
        <taxon>Pseudomonadati</taxon>
        <taxon>Spirochaetota</taxon>
        <taxon>Spirochaetia</taxon>
        <taxon>Spirochaetales</taxon>
        <taxon>Borreliaceae</taxon>
        <taxon>Borreliella</taxon>
    </lineage>
</organism>